<dbReference type="STRING" id="741276.A0A2S5BHE8"/>
<dbReference type="Proteomes" id="UP000237144">
    <property type="component" value="Unassembled WGS sequence"/>
</dbReference>
<comment type="caution">
    <text evidence="1">The sequence shown here is derived from an EMBL/GenBank/DDBJ whole genome shotgun (WGS) entry which is preliminary data.</text>
</comment>
<reference evidence="1 2" key="1">
    <citation type="journal article" date="2018" name="Front. Microbiol.">
        <title>Prospects for Fungal Bioremediation of Acidic Radioactive Waste Sites: Characterization and Genome Sequence of Rhodotorula taiwanensis MD1149.</title>
        <authorList>
            <person name="Tkavc R."/>
            <person name="Matrosova V.Y."/>
            <person name="Grichenko O.E."/>
            <person name="Gostincar C."/>
            <person name="Volpe R.P."/>
            <person name="Klimenkova P."/>
            <person name="Gaidamakova E.K."/>
            <person name="Zhou C.E."/>
            <person name="Stewart B.J."/>
            <person name="Lyman M.G."/>
            <person name="Malfatti S.A."/>
            <person name="Rubinfeld B."/>
            <person name="Courtot M."/>
            <person name="Singh J."/>
            <person name="Dalgard C.L."/>
            <person name="Hamilton T."/>
            <person name="Frey K.G."/>
            <person name="Gunde-Cimerman N."/>
            <person name="Dugan L."/>
            <person name="Daly M.J."/>
        </authorList>
    </citation>
    <scope>NUCLEOTIDE SEQUENCE [LARGE SCALE GENOMIC DNA]</scope>
    <source>
        <strain evidence="1 2">MD1149</strain>
    </source>
</reference>
<evidence type="ECO:0000313" key="2">
    <source>
        <dbReference type="Proteomes" id="UP000237144"/>
    </source>
</evidence>
<protein>
    <submittedName>
        <fullName evidence="1">Uncharacterized protein</fullName>
    </submittedName>
</protein>
<keyword evidence="2" id="KW-1185">Reference proteome</keyword>
<organism evidence="1 2">
    <name type="scientific">Rhodotorula taiwanensis</name>
    <dbReference type="NCBI Taxonomy" id="741276"/>
    <lineage>
        <taxon>Eukaryota</taxon>
        <taxon>Fungi</taxon>
        <taxon>Dikarya</taxon>
        <taxon>Basidiomycota</taxon>
        <taxon>Pucciniomycotina</taxon>
        <taxon>Microbotryomycetes</taxon>
        <taxon>Sporidiobolales</taxon>
        <taxon>Sporidiobolaceae</taxon>
        <taxon>Rhodotorula</taxon>
    </lineage>
</organism>
<proteinExistence type="predicted"/>
<name>A0A2S5BHE8_9BASI</name>
<dbReference type="AlphaFoldDB" id="A0A2S5BHE8"/>
<dbReference type="EMBL" id="PJQD01000008">
    <property type="protein sequence ID" value="POY76173.1"/>
    <property type="molecule type" value="Genomic_DNA"/>
</dbReference>
<evidence type="ECO:0000313" key="1">
    <source>
        <dbReference type="EMBL" id="POY76173.1"/>
    </source>
</evidence>
<dbReference type="OrthoDB" id="3199367at2759"/>
<gene>
    <name evidence="1" type="ORF">BMF94_0896</name>
</gene>
<accession>A0A2S5BHE8</accession>
<sequence length="259" mass="27149">MRVRFARKSLYLRKHALLLPAAEAGPEQKPPLFCFPLYCSSPHSARSLAPSVCLASPPTSMLSHFGTILSCALAFVAGTSVASAATGSDGVFDGGNGAVSKIDYHPPFLFPQGGEIWKAGQSYSASWEQSLPEGIPQQNVSQTADLMLGYSSGVEGDISQHLKWTLAHNVSLYAPAPNSIDFELPADLVSRDSYFLVLLGSSGNTSPTFSIVGHASLPTGSDTASAPAATAKASDGASPVAANVRRIVRKVRTAAEQEQ</sequence>